<dbReference type="EMBL" id="WUBS01000008">
    <property type="protein sequence ID" value="NDL63648.1"/>
    <property type="molecule type" value="Genomic_DNA"/>
</dbReference>
<reference evidence="10 11" key="2">
    <citation type="submission" date="2020-02" db="EMBL/GenBank/DDBJ databases">
        <title>The new genus of Enterobacteriales.</title>
        <authorList>
            <person name="Kim I.S."/>
        </authorList>
    </citation>
    <scope>NUCLEOTIDE SEQUENCE [LARGE SCALE GENOMIC DNA]</scope>
    <source>
        <strain evidence="10 11">SAP-6</strain>
    </source>
</reference>
<keyword evidence="5 9" id="KW-0949">S-adenosyl-L-methionine</keyword>
<keyword evidence="3 8" id="KW-0673">Quorum sensing</keyword>
<dbReference type="EC" id="2.3.1.184" evidence="1 9"/>
<dbReference type="PANTHER" id="PTHR39322:SF1">
    <property type="entry name" value="ISOVALERYL-HOMOSERINE LACTONE SYNTHASE"/>
    <property type="match status" value="1"/>
</dbReference>
<dbReference type="AlphaFoldDB" id="A0A845SM48"/>
<accession>A0A845SM48</accession>
<evidence type="ECO:0000256" key="6">
    <source>
        <dbReference type="ARBA" id="ARBA00022929"/>
    </source>
</evidence>
<evidence type="ECO:0000256" key="9">
    <source>
        <dbReference type="RuleBase" id="RU361135"/>
    </source>
</evidence>
<dbReference type="PANTHER" id="PTHR39322">
    <property type="entry name" value="ACYL-HOMOSERINE-LACTONE SYNTHASE"/>
    <property type="match status" value="1"/>
</dbReference>
<dbReference type="PRINTS" id="PR01549">
    <property type="entry name" value="AUTOINDCRSYN"/>
</dbReference>
<evidence type="ECO:0000256" key="3">
    <source>
        <dbReference type="ARBA" id="ARBA00022654"/>
    </source>
</evidence>
<comment type="caution">
    <text evidence="10">The sequence shown here is derived from an EMBL/GenBank/DDBJ whole genome shotgun (WGS) entry which is preliminary data.</text>
</comment>
<name>A0A845SM48_9GAMM</name>
<dbReference type="PROSITE" id="PS51187">
    <property type="entry name" value="AUTOINDUCER_SYNTH_2"/>
    <property type="match status" value="1"/>
</dbReference>
<dbReference type="Pfam" id="PF00765">
    <property type="entry name" value="Autoind_synth"/>
    <property type="match status" value="1"/>
</dbReference>
<organism evidence="10 11">
    <name type="scientific">Acerihabitans arboris</name>
    <dbReference type="NCBI Taxonomy" id="2691583"/>
    <lineage>
        <taxon>Bacteria</taxon>
        <taxon>Pseudomonadati</taxon>
        <taxon>Pseudomonadota</taxon>
        <taxon>Gammaproteobacteria</taxon>
        <taxon>Enterobacterales</taxon>
        <taxon>Pectobacteriaceae</taxon>
        <taxon>Acerihabitans</taxon>
    </lineage>
</organism>
<dbReference type="InterPro" id="IPR018311">
    <property type="entry name" value="Autoind_synth_CS"/>
</dbReference>
<dbReference type="InterPro" id="IPR016181">
    <property type="entry name" value="Acyl_CoA_acyltransferase"/>
</dbReference>
<keyword evidence="6 8" id="KW-0071">Autoinducer synthesis</keyword>
<dbReference type="SUPFAM" id="SSF55729">
    <property type="entry name" value="Acyl-CoA N-acyltransferases (Nat)"/>
    <property type="match status" value="1"/>
</dbReference>
<comment type="catalytic activity">
    <reaction evidence="7 9">
        <text>a fatty acyl-[ACP] + S-adenosyl-L-methionine = an N-acyl-L-homoserine lactone + S-methyl-5'-thioadenosine + holo-[ACP] + H(+)</text>
        <dbReference type="Rhea" id="RHEA:10096"/>
        <dbReference type="Rhea" id="RHEA-COMP:9685"/>
        <dbReference type="Rhea" id="RHEA-COMP:14125"/>
        <dbReference type="ChEBI" id="CHEBI:15378"/>
        <dbReference type="ChEBI" id="CHEBI:17509"/>
        <dbReference type="ChEBI" id="CHEBI:55474"/>
        <dbReference type="ChEBI" id="CHEBI:59789"/>
        <dbReference type="ChEBI" id="CHEBI:64479"/>
        <dbReference type="ChEBI" id="CHEBI:138651"/>
        <dbReference type="EC" id="2.3.1.184"/>
    </reaction>
</comment>
<evidence type="ECO:0000256" key="5">
    <source>
        <dbReference type="ARBA" id="ARBA00022691"/>
    </source>
</evidence>
<sequence length="209" mass="24482">MFNLISVKYQDIINDKLDELYLLRKKTFKDRLDWQVTCVGDREFDSYDNEHTHYLLGCYDGYIVSSVRFIGMDQPNMITGPFKDFFNYQAPEDGMLLESSRFFVDKTRVQGLAETKLPFCHLLFLGMVNYARTLGKEAIMTVCSKSMYTILKRSGWNIAVESMGLSEKKEPVYLLRLGIGDDSQDALIKYIRRHYYCEGSYLKKWPIYL</sequence>
<keyword evidence="11" id="KW-1185">Reference proteome</keyword>
<proteinExistence type="inferred from homology"/>
<evidence type="ECO:0000313" key="11">
    <source>
        <dbReference type="Proteomes" id="UP000461443"/>
    </source>
</evidence>
<dbReference type="RefSeq" id="WP_162366364.1">
    <property type="nucleotide sequence ID" value="NZ_WUBS01000008.1"/>
</dbReference>
<dbReference type="GO" id="GO:0009372">
    <property type="term" value="P:quorum sensing"/>
    <property type="evidence" value="ECO:0007669"/>
    <property type="project" value="UniProtKB-UniRule"/>
</dbReference>
<dbReference type="GO" id="GO:0061579">
    <property type="term" value="F:N-acyl homoserine lactone synthase activity"/>
    <property type="evidence" value="ECO:0007669"/>
    <property type="project" value="UniProtKB-UniRule"/>
</dbReference>
<evidence type="ECO:0000256" key="8">
    <source>
        <dbReference type="PROSITE-ProRule" id="PRU00533"/>
    </source>
</evidence>
<dbReference type="GO" id="GO:0007165">
    <property type="term" value="P:signal transduction"/>
    <property type="evidence" value="ECO:0007669"/>
    <property type="project" value="TreeGrafter"/>
</dbReference>
<evidence type="ECO:0000256" key="4">
    <source>
        <dbReference type="ARBA" id="ARBA00022679"/>
    </source>
</evidence>
<dbReference type="Gene3D" id="3.40.630.30">
    <property type="match status" value="1"/>
</dbReference>
<protein>
    <recommendedName>
        <fullName evidence="2 9">Acyl-homoserine-lactone synthase</fullName>
        <ecNumber evidence="1 9">2.3.1.184</ecNumber>
    </recommendedName>
    <alternativeName>
        <fullName evidence="9">Autoinducer synthesis protein</fullName>
    </alternativeName>
</protein>
<keyword evidence="4 9" id="KW-0808">Transferase</keyword>
<evidence type="ECO:0000256" key="1">
    <source>
        <dbReference type="ARBA" id="ARBA00012340"/>
    </source>
</evidence>
<evidence type="ECO:0000256" key="2">
    <source>
        <dbReference type="ARBA" id="ARBA00018768"/>
    </source>
</evidence>
<dbReference type="InterPro" id="IPR001690">
    <property type="entry name" value="Autoind_synthase"/>
</dbReference>
<dbReference type="PROSITE" id="PS00949">
    <property type="entry name" value="AUTOINDUCER_SYNTH_1"/>
    <property type="match status" value="1"/>
</dbReference>
<reference evidence="10 11" key="1">
    <citation type="submission" date="2019-12" db="EMBL/GenBank/DDBJ databases">
        <authorList>
            <person name="Lee S.D."/>
        </authorList>
    </citation>
    <scope>NUCLEOTIDE SEQUENCE [LARGE SCALE GENOMIC DNA]</scope>
    <source>
        <strain evidence="10 11">SAP-6</strain>
    </source>
</reference>
<comment type="similarity">
    <text evidence="8 9">Belongs to the autoinducer synthase family.</text>
</comment>
<evidence type="ECO:0000256" key="7">
    <source>
        <dbReference type="ARBA" id="ARBA00048576"/>
    </source>
</evidence>
<gene>
    <name evidence="10" type="ORF">GRH90_12930</name>
</gene>
<evidence type="ECO:0000313" key="10">
    <source>
        <dbReference type="EMBL" id="NDL63648.1"/>
    </source>
</evidence>
<dbReference type="Proteomes" id="UP000461443">
    <property type="component" value="Unassembled WGS sequence"/>
</dbReference>